<gene>
    <name evidence="2" type="ORF">GZ77_02430</name>
</gene>
<accession>A0A081NAN6</accession>
<evidence type="ECO:0000256" key="1">
    <source>
        <dbReference type="SAM" id="MobiDB-lite"/>
    </source>
</evidence>
<protein>
    <submittedName>
        <fullName evidence="2">Uncharacterized protein</fullName>
    </submittedName>
</protein>
<feature type="compositionally biased region" description="Polar residues" evidence="1">
    <location>
        <begin position="45"/>
        <end position="55"/>
    </location>
</feature>
<reference evidence="2 3" key="1">
    <citation type="submission" date="2014-06" db="EMBL/GenBank/DDBJ databases">
        <title>Whole Genome Sequences of Three Symbiotic Endozoicomonas Bacteria.</title>
        <authorList>
            <person name="Neave M.J."/>
            <person name="Apprill A."/>
            <person name="Voolstra C.R."/>
        </authorList>
    </citation>
    <scope>NUCLEOTIDE SEQUENCE [LARGE SCALE GENOMIC DNA]</scope>
    <source>
        <strain evidence="2 3">LMG 24815</strain>
    </source>
</reference>
<dbReference type="AlphaFoldDB" id="A0A081NAN6"/>
<organism evidence="2 3">
    <name type="scientific">Endozoicomonas montiporae</name>
    <dbReference type="NCBI Taxonomy" id="1027273"/>
    <lineage>
        <taxon>Bacteria</taxon>
        <taxon>Pseudomonadati</taxon>
        <taxon>Pseudomonadota</taxon>
        <taxon>Gammaproteobacteria</taxon>
        <taxon>Oceanospirillales</taxon>
        <taxon>Endozoicomonadaceae</taxon>
        <taxon>Endozoicomonas</taxon>
    </lineage>
</organism>
<comment type="caution">
    <text evidence="2">The sequence shown here is derived from an EMBL/GenBank/DDBJ whole genome shotgun (WGS) entry which is preliminary data.</text>
</comment>
<name>A0A081NAN6_9GAMM</name>
<dbReference type="EMBL" id="JOKG01000001">
    <property type="protein sequence ID" value="KEQ15509.1"/>
    <property type="molecule type" value="Genomic_DNA"/>
</dbReference>
<feature type="region of interest" description="Disordered" evidence="1">
    <location>
        <begin position="1"/>
        <end position="78"/>
    </location>
</feature>
<keyword evidence="3" id="KW-1185">Reference proteome</keyword>
<dbReference type="RefSeq" id="WP_034872793.1">
    <property type="nucleotide sequence ID" value="NZ_JOKG01000001.1"/>
</dbReference>
<proteinExistence type="predicted"/>
<feature type="region of interest" description="Disordered" evidence="1">
    <location>
        <begin position="1037"/>
        <end position="1064"/>
    </location>
</feature>
<dbReference type="Proteomes" id="UP000028006">
    <property type="component" value="Unassembled WGS sequence"/>
</dbReference>
<evidence type="ECO:0000313" key="2">
    <source>
        <dbReference type="EMBL" id="KEQ15509.1"/>
    </source>
</evidence>
<evidence type="ECO:0000313" key="3">
    <source>
        <dbReference type="Proteomes" id="UP000028006"/>
    </source>
</evidence>
<feature type="compositionally biased region" description="Polar residues" evidence="1">
    <location>
        <begin position="1"/>
        <end position="11"/>
    </location>
</feature>
<sequence length="1089" mass="122108">MEPSSKSTSSILYDALEYQPLEDDPSPESPSPEGAHKHRNVDTIDLSQVFKQIPSQKDDGTHGSFTPLRKKQVDVQTPQPGRLQQAMGWILGKPSEHASATGKPARQDIDKPHKEGIQSHWIVEGIKNYLVRPVADFLVKPLAERIVKPVANQVIVKPFKKIILPQAQKQFANLVRHQLLDKWAGVSFDMNDEMWQKIFTDLLLTTFKDLDPKKVGVYQNVNIPKLTIQTQNGPLVVSNLSLSVCLKPPASESTDIADQQRQTTISIHRVRCEVDIPVEYQEEPVSLKLSTNRGKVHIGTDIGKFLNLTSAYTWMREGKNSPNLPRDQTAVQISVKELKVEYSNTNTAYDVDGNYIDPTAKHPVLTEFGKGTATFKDLDLRRKVNLIHQDAEQSAVTTLGGMAVDFDSDQARPAVVALNKIELSDMDDDHNGSLGCELTLQPKHLRQSSSILMRLVGVLLGGTTKISLHAPVRGGDIALKNLKHTKKQLEQLPESKRQGKGYIDIESSNPIIKLILGPLLRSRFTKIVKTSAGTAIQVGAQMEVQLPGLIPASGQKDDDGSFVMTELFDQIGGDLLKGWSLINSRLLICPKRLEKMCVEASREKVTDSSRPRKSSALMRYRKELKRRQHHNEALRASLAITTPSYRKLIQSCEDPAERAEYYKIAHELAEVDPPKSIAIFAALLQRKHYAEEPKTADPGWLTQIALDIDREEPDSIELIIDTLSFAYKTDPFAGSDALCHLLRLVKDGRCPASVVTELVHQNIRIGRFDDSPKALAQTVTAIEQVVGKQIRGLLKNYPTSALVKLSDNDAEAATLVDQTSNLMQRYNLPVPAAKLHLEMNEEYAAERILEAAIQNNDPQALRARIRWEVADGMIGQPRYEDAAKLLLETLSQPELPEDMMKAGQEALQELWETAHDNPDVAAAFCWPFFTKDDHPYNQFVQQLFSIPRDLTLEPYDFVNRIHEIRPLLADAIKSDDISYSQQKILRHFDKLLNNLQAQYDKARLSGHLKQQFYRMIEAGENPPALAGATIRINMNRDKNPTEDVFSPEAEISTPTEDPSTLPPKAGMLYEQAWAKQRRHVQTTDNRRKG</sequence>